<dbReference type="Gene3D" id="3.40.50.720">
    <property type="entry name" value="NAD(P)-binding Rossmann-like Domain"/>
    <property type="match status" value="1"/>
</dbReference>
<evidence type="ECO:0000313" key="3">
    <source>
        <dbReference type="Proteomes" id="UP000072867"/>
    </source>
</evidence>
<sequence length="310" mass="32485">MTNKLVTLIGGGGFLGRYVARELMRDGTRVRIAQRDPRQAYFLRTQGGLGQTQFVAADIARPDTVARAVEGADAVVNLVGVMGGNMQAIHVEGARAVAEAAHKAGAGALVHVSAIGADENGAAAYARSKGQGEAAVRQAFPNATILRPSIVFGREDQFVNRFAGMVSAPVVPILRAGVKFQPVFAGDVGEAVAHALRDAEAHGGKTYELGGPDVLSMGELIRWIAQTLGRKPSFVELPDFAGALLARLPGSPISWDQWLMLQADNVVAAGAPGLSELGVTAAPLATVAPDYLIRFRKAGRFGRRAETLAA</sequence>
<dbReference type="RefSeq" id="WP_058732458.1">
    <property type="nucleotide sequence ID" value="NZ_LDTD01000022.1"/>
</dbReference>
<dbReference type="Proteomes" id="UP000072867">
    <property type="component" value="Unassembled WGS sequence"/>
</dbReference>
<dbReference type="CDD" id="cd05271">
    <property type="entry name" value="NDUFA9_like_SDR_a"/>
    <property type="match status" value="1"/>
</dbReference>
<dbReference type="InterPro" id="IPR016040">
    <property type="entry name" value="NAD(P)-bd_dom"/>
</dbReference>
<reference evidence="2 3" key="1">
    <citation type="journal article" date="2016" name="Front. Microbiol.">
        <title>Genomic Resource of Rice Seed Associated Bacteria.</title>
        <authorList>
            <person name="Midha S."/>
            <person name="Bansal K."/>
            <person name="Sharma S."/>
            <person name="Kumar N."/>
            <person name="Patil P.P."/>
            <person name="Chaudhry V."/>
            <person name="Patil P.B."/>
        </authorList>
    </citation>
    <scope>NUCLEOTIDE SEQUENCE [LARGE SCALE GENOMIC DNA]</scope>
    <source>
        <strain evidence="2 3">NS319</strain>
    </source>
</reference>
<dbReference type="InterPro" id="IPR051207">
    <property type="entry name" value="ComplexI_NDUFA9_subunit"/>
</dbReference>
<evidence type="ECO:0000259" key="1">
    <source>
        <dbReference type="Pfam" id="PF13460"/>
    </source>
</evidence>
<dbReference type="PANTHER" id="PTHR12126">
    <property type="entry name" value="NADH-UBIQUINONE OXIDOREDUCTASE 39 KDA SUBUNIT-RELATED"/>
    <property type="match status" value="1"/>
</dbReference>
<accession>A0A147I463</accession>
<dbReference type="PATRIC" id="fig|33051.3.peg.1549"/>
<dbReference type="InterPro" id="IPR036291">
    <property type="entry name" value="NAD(P)-bd_dom_sf"/>
</dbReference>
<dbReference type="SUPFAM" id="SSF51735">
    <property type="entry name" value="NAD(P)-binding Rossmann-fold domains"/>
    <property type="match status" value="1"/>
</dbReference>
<dbReference type="AlphaFoldDB" id="A0A147I463"/>
<comment type="caution">
    <text evidence="2">The sequence shown here is derived from an EMBL/GenBank/DDBJ whole genome shotgun (WGS) entry which is preliminary data.</text>
</comment>
<dbReference type="EMBL" id="LDTD01000022">
    <property type="protein sequence ID" value="KTT73038.1"/>
    <property type="molecule type" value="Genomic_DNA"/>
</dbReference>
<dbReference type="Pfam" id="PF13460">
    <property type="entry name" value="NAD_binding_10"/>
    <property type="match status" value="1"/>
</dbReference>
<gene>
    <name evidence="2" type="ORF">NS319_03670</name>
</gene>
<organism evidence="2 3">
    <name type="scientific">Sphingomonas sanguinis</name>
    <dbReference type="NCBI Taxonomy" id="33051"/>
    <lineage>
        <taxon>Bacteria</taxon>
        <taxon>Pseudomonadati</taxon>
        <taxon>Pseudomonadota</taxon>
        <taxon>Alphaproteobacteria</taxon>
        <taxon>Sphingomonadales</taxon>
        <taxon>Sphingomonadaceae</taxon>
        <taxon>Sphingomonas</taxon>
    </lineage>
</organism>
<feature type="domain" description="NAD(P)-binding" evidence="1">
    <location>
        <begin position="10"/>
        <end position="150"/>
    </location>
</feature>
<dbReference type="GO" id="GO:0044877">
    <property type="term" value="F:protein-containing complex binding"/>
    <property type="evidence" value="ECO:0007669"/>
    <property type="project" value="TreeGrafter"/>
</dbReference>
<evidence type="ECO:0000313" key="2">
    <source>
        <dbReference type="EMBL" id="KTT73038.1"/>
    </source>
</evidence>
<dbReference type="PANTHER" id="PTHR12126:SF11">
    <property type="entry name" value="NADH DEHYDROGENASE [UBIQUINONE] 1 ALPHA SUBCOMPLEX SUBUNIT 9, MITOCHONDRIAL"/>
    <property type="match status" value="1"/>
</dbReference>
<proteinExistence type="predicted"/>
<protein>
    <submittedName>
        <fullName evidence="2">3-beta hydroxysteroid dehydrogenase</fullName>
    </submittedName>
</protein>
<name>A0A147I463_9SPHN</name>
<dbReference type="STRING" id="33051.SB4_17080"/>